<sequence>MGTGKHRAPNPQRQKVGSMVAAGAMPLMLALVGTGTANAAPATAPTVTQPDQQKPQWPAADAPNVQKYEGLTIPDNTKSSLQWSRSVPDKSYLAPVGVLHAPGPVAPVPPIAPPPGKFRFGDIQVDAPDWINQEQAIQINDNAAVTEANLATFLDSIGMERSRSDRIAGQTVGTAAVGALAGAASAAPFALTSAAVGAALGLVVGVPFVPVGIVAGPVLGAAMGAAVITVPAAAIGAAAGAAVGAVNAFNAPPRVVPNV</sequence>
<keyword evidence="3" id="KW-1185">Reference proteome</keyword>
<reference evidence="2 3" key="1">
    <citation type="journal article" date="2019" name="ACS Chem. Biol.">
        <title>Identification and Mobilization of a Cryptic Antibiotic Biosynthesis Gene Locus from a Human-Pathogenic Nocardia Isolate.</title>
        <authorList>
            <person name="Herisse M."/>
            <person name="Ishida K."/>
            <person name="Porter J.L."/>
            <person name="Howden B."/>
            <person name="Hertweck C."/>
            <person name="Stinear T.P."/>
            <person name="Pidot S.J."/>
        </authorList>
    </citation>
    <scope>NUCLEOTIDE SEQUENCE [LARGE SCALE GENOMIC DNA]</scope>
    <source>
        <strain evidence="2 3">AUSMDU00012717</strain>
    </source>
</reference>
<dbReference type="Proteomes" id="UP000503540">
    <property type="component" value="Chromosome"/>
</dbReference>
<dbReference type="AlphaFoldDB" id="A0A6G9YJC4"/>
<dbReference type="EMBL" id="CP046172">
    <property type="protein sequence ID" value="QIS13294.1"/>
    <property type="molecule type" value="Genomic_DNA"/>
</dbReference>
<accession>A0A6G9YJC4</accession>
<dbReference type="KEGG" id="nah:F5544_27200"/>
<feature type="chain" id="PRO_5026170915" description="Insoluble domain protein" evidence="1">
    <location>
        <begin position="40"/>
        <end position="259"/>
    </location>
</feature>
<name>A0A6G9YJC4_9NOCA</name>
<evidence type="ECO:0000256" key="1">
    <source>
        <dbReference type="SAM" id="SignalP"/>
    </source>
</evidence>
<gene>
    <name evidence="2" type="ORF">F5544_27200</name>
</gene>
<dbReference type="RefSeq" id="WP_238846695.1">
    <property type="nucleotide sequence ID" value="NZ_CP046172.1"/>
</dbReference>
<evidence type="ECO:0000313" key="3">
    <source>
        <dbReference type="Proteomes" id="UP000503540"/>
    </source>
</evidence>
<keyword evidence="1" id="KW-0732">Signal</keyword>
<proteinExistence type="predicted"/>
<organism evidence="2 3">
    <name type="scientific">Nocardia arthritidis</name>
    <dbReference type="NCBI Taxonomy" id="228602"/>
    <lineage>
        <taxon>Bacteria</taxon>
        <taxon>Bacillati</taxon>
        <taxon>Actinomycetota</taxon>
        <taxon>Actinomycetes</taxon>
        <taxon>Mycobacteriales</taxon>
        <taxon>Nocardiaceae</taxon>
        <taxon>Nocardia</taxon>
    </lineage>
</organism>
<protein>
    <recommendedName>
        <fullName evidence="4">Insoluble domain protein</fullName>
    </recommendedName>
</protein>
<feature type="signal peptide" evidence="1">
    <location>
        <begin position="1"/>
        <end position="39"/>
    </location>
</feature>
<evidence type="ECO:0000313" key="2">
    <source>
        <dbReference type="EMBL" id="QIS13294.1"/>
    </source>
</evidence>
<evidence type="ECO:0008006" key="4">
    <source>
        <dbReference type="Google" id="ProtNLM"/>
    </source>
</evidence>